<sequence>MVRRHPELVEVADEEILTKTIARYGCGSLPDCAAMERAGRDPRDGPQYGRERPARGASRRRPLARPMLLTASPLSSGRSWPRGGGPGWPG</sequence>
<dbReference type="Proteomes" id="UP000301309">
    <property type="component" value="Unassembled WGS sequence"/>
</dbReference>
<evidence type="ECO:0000313" key="2">
    <source>
        <dbReference type="EMBL" id="GDY49547.1"/>
    </source>
</evidence>
<feature type="compositionally biased region" description="Low complexity" evidence="1">
    <location>
        <begin position="72"/>
        <end position="81"/>
    </location>
</feature>
<comment type="caution">
    <text evidence="2">The sequence shown here is derived from an EMBL/GenBank/DDBJ whole genome shotgun (WGS) entry which is preliminary data.</text>
</comment>
<name>A0A4D4KSV8_STRVO</name>
<proteinExistence type="predicted"/>
<evidence type="ECO:0000313" key="3">
    <source>
        <dbReference type="Proteomes" id="UP000301309"/>
    </source>
</evidence>
<feature type="region of interest" description="Disordered" evidence="1">
    <location>
        <begin position="35"/>
        <end position="90"/>
    </location>
</feature>
<dbReference type="EMBL" id="BJHW01000001">
    <property type="protein sequence ID" value="GDY49547.1"/>
    <property type="molecule type" value="Genomic_DNA"/>
</dbReference>
<protein>
    <submittedName>
        <fullName evidence="2">Uncharacterized protein</fullName>
    </submittedName>
</protein>
<dbReference type="AlphaFoldDB" id="A0A4D4KSV8"/>
<gene>
    <name evidence="2" type="ORF">SVIO_001700</name>
</gene>
<feature type="compositionally biased region" description="Basic and acidic residues" evidence="1">
    <location>
        <begin position="37"/>
        <end position="54"/>
    </location>
</feature>
<evidence type="ECO:0000256" key="1">
    <source>
        <dbReference type="SAM" id="MobiDB-lite"/>
    </source>
</evidence>
<organism evidence="2 3">
    <name type="scientific">Streptomyces violaceusniger</name>
    <dbReference type="NCBI Taxonomy" id="68280"/>
    <lineage>
        <taxon>Bacteria</taxon>
        <taxon>Bacillati</taxon>
        <taxon>Actinomycetota</taxon>
        <taxon>Actinomycetes</taxon>
        <taxon>Kitasatosporales</taxon>
        <taxon>Streptomycetaceae</taxon>
        <taxon>Streptomyces</taxon>
        <taxon>Streptomyces violaceusniger group</taxon>
    </lineage>
</organism>
<accession>A0A4D4KSV8</accession>
<keyword evidence="3" id="KW-1185">Reference proteome</keyword>
<reference evidence="2 3" key="1">
    <citation type="journal article" date="2020" name="Int. J. Syst. Evol. Microbiol.">
        <title>Reclassification of Streptomyces castelarensis and Streptomyces sporoclivatus as later heterotypic synonyms of Streptomyces antimycoticus.</title>
        <authorList>
            <person name="Komaki H."/>
            <person name="Tamura T."/>
        </authorList>
    </citation>
    <scope>NUCLEOTIDE SEQUENCE [LARGE SCALE GENOMIC DNA]</scope>
    <source>
        <strain evidence="2 3">NBRC 13459</strain>
    </source>
</reference>